<dbReference type="Proteomes" id="UP000028999">
    <property type="component" value="Unassembled WGS sequence"/>
</dbReference>
<evidence type="ECO:0000313" key="2">
    <source>
        <dbReference type="Proteomes" id="UP000028999"/>
    </source>
</evidence>
<dbReference type="EMBL" id="LK033103">
    <property type="protein sequence ID" value="CDY52560.1"/>
    <property type="molecule type" value="Genomic_DNA"/>
</dbReference>
<reference evidence="1 2" key="1">
    <citation type="journal article" date="2014" name="Science">
        <title>Plant genetics. Early allopolyploid evolution in the post-Neolithic Brassica napus oilseed genome.</title>
        <authorList>
            <person name="Chalhoub B."/>
            <person name="Denoeud F."/>
            <person name="Liu S."/>
            <person name="Parkin I.A."/>
            <person name="Tang H."/>
            <person name="Wang X."/>
            <person name="Chiquet J."/>
            <person name="Belcram H."/>
            <person name="Tong C."/>
            <person name="Samans B."/>
            <person name="Correa M."/>
            <person name="Da Silva C."/>
            <person name="Just J."/>
            <person name="Falentin C."/>
            <person name="Koh C.S."/>
            <person name="Le Clainche I."/>
            <person name="Bernard M."/>
            <person name="Bento P."/>
            <person name="Noel B."/>
            <person name="Labadie K."/>
            <person name="Alberti A."/>
            <person name="Charles M."/>
            <person name="Arnaud D."/>
            <person name="Guo H."/>
            <person name="Daviaud C."/>
            <person name="Alamery S."/>
            <person name="Jabbari K."/>
            <person name="Zhao M."/>
            <person name="Edger P.P."/>
            <person name="Chelaifa H."/>
            <person name="Tack D."/>
            <person name="Lassalle G."/>
            <person name="Mestiri I."/>
            <person name="Schnel N."/>
            <person name="Le Paslier M.C."/>
            <person name="Fan G."/>
            <person name="Renault V."/>
            <person name="Bayer P.E."/>
            <person name="Golicz A.A."/>
            <person name="Manoli S."/>
            <person name="Lee T.H."/>
            <person name="Thi V.H."/>
            <person name="Chalabi S."/>
            <person name="Hu Q."/>
            <person name="Fan C."/>
            <person name="Tollenaere R."/>
            <person name="Lu Y."/>
            <person name="Battail C."/>
            <person name="Shen J."/>
            <person name="Sidebottom C.H."/>
            <person name="Wang X."/>
            <person name="Canaguier A."/>
            <person name="Chauveau A."/>
            <person name="Berard A."/>
            <person name="Deniot G."/>
            <person name="Guan M."/>
            <person name="Liu Z."/>
            <person name="Sun F."/>
            <person name="Lim Y.P."/>
            <person name="Lyons E."/>
            <person name="Town C.D."/>
            <person name="Bancroft I."/>
            <person name="Wang X."/>
            <person name="Meng J."/>
            <person name="Ma J."/>
            <person name="Pires J.C."/>
            <person name="King G.J."/>
            <person name="Brunel D."/>
            <person name="Delourme R."/>
            <person name="Renard M."/>
            <person name="Aury J.M."/>
            <person name="Adams K.L."/>
            <person name="Batley J."/>
            <person name="Snowdon R.J."/>
            <person name="Tost J."/>
            <person name="Edwards D."/>
            <person name="Zhou Y."/>
            <person name="Hua W."/>
            <person name="Sharpe A.G."/>
            <person name="Paterson A.H."/>
            <person name="Guan C."/>
            <person name="Wincker P."/>
        </authorList>
    </citation>
    <scope>NUCLEOTIDE SEQUENCE [LARGE SCALE GENOMIC DNA]</scope>
    <source>
        <strain evidence="2">cv. Darmor-bzh</strain>
    </source>
</reference>
<proteinExistence type="predicted"/>
<protein>
    <submittedName>
        <fullName evidence="1">BnaC08g48190D protein</fullName>
    </submittedName>
</protein>
<evidence type="ECO:0000313" key="1">
    <source>
        <dbReference type="EMBL" id="CDY52560.1"/>
    </source>
</evidence>
<keyword evidence="2" id="KW-1185">Reference proteome</keyword>
<accession>A0A078INC7</accession>
<gene>
    <name evidence="1" type="primary">BnaC08g48190D</name>
    <name evidence="1" type="ORF">GSBRNA2T00007266001</name>
</gene>
<organism evidence="1 2">
    <name type="scientific">Brassica napus</name>
    <name type="common">Rape</name>
    <dbReference type="NCBI Taxonomy" id="3708"/>
    <lineage>
        <taxon>Eukaryota</taxon>
        <taxon>Viridiplantae</taxon>
        <taxon>Streptophyta</taxon>
        <taxon>Embryophyta</taxon>
        <taxon>Tracheophyta</taxon>
        <taxon>Spermatophyta</taxon>
        <taxon>Magnoliopsida</taxon>
        <taxon>eudicotyledons</taxon>
        <taxon>Gunneridae</taxon>
        <taxon>Pentapetalae</taxon>
        <taxon>rosids</taxon>
        <taxon>malvids</taxon>
        <taxon>Brassicales</taxon>
        <taxon>Brassicaceae</taxon>
        <taxon>Brassiceae</taxon>
        <taxon>Brassica</taxon>
    </lineage>
</organism>
<sequence>MTDANQKTCLLELLVVFF</sequence>
<dbReference type="PaxDb" id="3708-A0A078INC7"/>
<dbReference type="AlphaFoldDB" id="A0A078INC7"/>
<name>A0A078INC7_BRANA</name>